<evidence type="ECO:0000313" key="1">
    <source>
        <dbReference type="EMBL" id="KAF6158963.1"/>
    </source>
</evidence>
<reference evidence="1 2" key="1">
    <citation type="journal article" date="2020" name="IScience">
        <title>Genome Sequencing of the Endangered Kingdonia uniflora (Circaeasteraceae, Ranunculales) Reveals Potential Mechanisms of Evolutionary Specialization.</title>
        <authorList>
            <person name="Sun Y."/>
            <person name="Deng T."/>
            <person name="Zhang A."/>
            <person name="Moore M.J."/>
            <person name="Landis J.B."/>
            <person name="Lin N."/>
            <person name="Zhang H."/>
            <person name="Zhang X."/>
            <person name="Huang J."/>
            <person name="Zhang X."/>
            <person name="Sun H."/>
            <person name="Wang H."/>
        </authorList>
    </citation>
    <scope>NUCLEOTIDE SEQUENCE [LARGE SCALE GENOMIC DNA]</scope>
    <source>
        <strain evidence="1">TB1705</strain>
        <tissue evidence="1">Leaf</tissue>
    </source>
</reference>
<evidence type="ECO:0000313" key="2">
    <source>
        <dbReference type="Proteomes" id="UP000541444"/>
    </source>
</evidence>
<dbReference type="AlphaFoldDB" id="A0A7J7MVP6"/>
<protein>
    <submittedName>
        <fullName evidence="1">Uncharacterized protein</fullName>
    </submittedName>
</protein>
<gene>
    <name evidence="1" type="ORF">GIB67_042044</name>
</gene>
<organism evidence="1 2">
    <name type="scientific">Kingdonia uniflora</name>
    <dbReference type="NCBI Taxonomy" id="39325"/>
    <lineage>
        <taxon>Eukaryota</taxon>
        <taxon>Viridiplantae</taxon>
        <taxon>Streptophyta</taxon>
        <taxon>Embryophyta</taxon>
        <taxon>Tracheophyta</taxon>
        <taxon>Spermatophyta</taxon>
        <taxon>Magnoliopsida</taxon>
        <taxon>Ranunculales</taxon>
        <taxon>Circaeasteraceae</taxon>
        <taxon>Kingdonia</taxon>
    </lineage>
</organism>
<comment type="caution">
    <text evidence="1">The sequence shown here is derived from an EMBL/GenBank/DDBJ whole genome shotgun (WGS) entry which is preliminary data.</text>
</comment>
<proteinExistence type="predicted"/>
<sequence length="80" mass="9274">MLCEGAIGVPYLLRLKLEMKRNLASRQVFQVSPEIFYNDAEARKYTLCYPIVEIHAFDSLLRKLNKYVPYGSSLALLDYL</sequence>
<dbReference type="Proteomes" id="UP000541444">
    <property type="component" value="Unassembled WGS sequence"/>
</dbReference>
<accession>A0A7J7MVP6</accession>
<keyword evidence="2" id="KW-1185">Reference proteome</keyword>
<name>A0A7J7MVP6_9MAGN</name>
<dbReference type="EMBL" id="JACGCM010001210">
    <property type="protein sequence ID" value="KAF6158963.1"/>
    <property type="molecule type" value="Genomic_DNA"/>
</dbReference>